<sequence>MREAGCVSTCFVKRKTLTREHLPIPGRVRTAHLVWLQGLCRRKWKRKEEEEEEEEERDNSTTETRLRLGLGSVSTGVKSAVALNSGGLLQGRWNRPSVIKETSPKPGQIDLCPLAPLKFRLNAFRSTAATLYSDPSGNGWLKDVAFFSQVFRGWWHRTPEQAGGGQVAPRRPSASYPRCPRKEKQRRRG</sequence>
<dbReference type="AlphaFoldDB" id="A0AA35KM28"/>
<feature type="compositionally biased region" description="Basic residues" evidence="1">
    <location>
        <begin position="179"/>
        <end position="189"/>
    </location>
</feature>
<dbReference type="EMBL" id="OX395132">
    <property type="protein sequence ID" value="CAI5779448.1"/>
    <property type="molecule type" value="Genomic_DNA"/>
</dbReference>
<feature type="region of interest" description="Disordered" evidence="1">
    <location>
        <begin position="159"/>
        <end position="189"/>
    </location>
</feature>
<protein>
    <submittedName>
        <fullName evidence="2">Uncharacterized protein</fullName>
    </submittedName>
</protein>
<evidence type="ECO:0000256" key="1">
    <source>
        <dbReference type="SAM" id="MobiDB-lite"/>
    </source>
</evidence>
<evidence type="ECO:0000313" key="3">
    <source>
        <dbReference type="Proteomes" id="UP001178461"/>
    </source>
</evidence>
<accession>A0AA35KM28</accession>
<evidence type="ECO:0000313" key="2">
    <source>
        <dbReference type="EMBL" id="CAI5779448.1"/>
    </source>
</evidence>
<reference evidence="2" key="1">
    <citation type="submission" date="2022-12" db="EMBL/GenBank/DDBJ databases">
        <authorList>
            <person name="Alioto T."/>
            <person name="Alioto T."/>
            <person name="Gomez Garrido J."/>
        </authorList>
    </citation>
    <scope>NUCLEOTIDE SEQUENCE</scope>
</reference>
<name>A0AA35KM28_9SAUR</name>
<gene>
    <name evidence="2" type="ORF">PODLI_1B024168</name>
</gene>
<proteinExistence type="predicted"/>
<dbReference type="Proteomes" id="UP001178461">
    <property type="component" value="Chromosome 7"/>
</dbReference>
<organism evidence="2 3">
    <name type="scientific">Podarcis lilfordi</name>
    <name type="common">Lilford's wall lizard</name>
    <dbReference type="NCBI Taxonomy" id="74358"/>
    <lineage>
        <taxon>Eukaryota</taxon>
        <taxon>Metazoa</taxon>
        <taxon>Chordata</taxon>
        <taxon>Craniata</taxon>
        <taxon>Vertebrata</taxon>
        <taxon>Euteleostomi</taxon>
        <taxon>Lepidosauria</taxon>
        <taxon>Squamata</taxon>
        <taxon>Bifurcata</taxon>
        <taxon>Unidentata</taxon>
        <taxon>Episquamata</taxon>
        <taxon>Laterata</taxon>
        <taxon>Lacertibaenia</taxon>
        <taxon>Lacertidae</taxon>
        <taxon>Podarcis</taxon>
    </lineage>
</organism>
<keyword evidence="3" id="KW-1185">Reference proteome</keyword>